<keyword evidence="7 10" id="KW-0804">Transcription</keyword>
<keyword evidence="5 10" id="KW-0805">Transcription regulation</keyword>
<sequence>MAAKLHAVPQDNTGSSLLAQFPPTVTLDSPVLASSITLPDQPVVAYYVFSGSPSKNTADHLNLIELARRKVLAQNVNRGILDSLLPSVHITKDASKLYVFGLASQGVPSPTSAALAALQFEGLSLSDNSTFTTNSIYPCSAACSIQTAPCPECLKPFPKMARCASSAAHLLPRKYLRMPFHHFLSAVRDRLIDDITETSKLNPNSRQAIRLKDGFILGPAAASSEWSAGWEHHARSRPLVFTHLQVHLSQTPFSARLLIHPVLRPTFYFPLCATLPVPSGTPVVLLPYSIPAYYLNTYTGPASALTAQFNDALVGLGAGDWKGAHTKRHLQSDASTSSTTSCDRNDPSYIIAWLAVQNKQGEDKGMPIIWPARLCLSYHPNSPSPHARTPLAYNPELPAQLQASPPPPPPTIPQKRDPLSTPISRRPRTVTSSPTTESLRAFRTLTLTANPSPRDVNKVASEVSGYVDSVAKERERERERLKREREGTTTRGRATSGPTSTSTPSAVVDQSTPGPSSVTAPPPEAMVDMAHGTPAAEDILMDEDLPSSQESTDSLFSPPAGENTPPPDDVMHSSLDSEVTAERMDVDTMPIPVEPAPPESHTDVLSNFDPFNGLDASWNQPSNTFLDMGYDIGFNMNMDSLSESRMGRIGDGDFDMDEGFGDFTDEDFSFFDAPTTQTRAVPIPIPPITLDNAIHANEGLTPTAGAASLGYSPHPIGDATHLSGPGPPVAAMSLTSSWASNLTEALTPHLGDVVPPAPELLPPSPSKTPSSYSAPATPAVQLSDGFGADDTSIPSGPRIFDPIHFAPSHRIADGKYAVGKFALASPNNMEDTMETKLFPSSAPSVSTGWKWKYGLATDPRIGVMRRLVGMKRKVLGQGKREPPMSPSWVREHEDWESSTPSPWVQDSKSDGESEDDEPWVDDGDAAAISRPSTPPPSYLPLGPTLLQTQFHHSRLLPLSSPLRPPGAVVSSTPCSAHPTSVPTPVSPAAILGAASEKSKSLEAAAQLLAAEIVENPVWADAWRANAAVSMAASSLPVDIWHVDVNRVATLLDNVGPTLSTGTLRAVYSPVCKSDAIVQVMPTALRFWEKLGLGPKAGLKNVTAFVFYEAGGPERESQIAAWIDQVSATYAARNYGGHAVGVSTSCSRPGLVPIRLDQVKKTLGTLQPSPQDHLVFYIITPSSTSAPASSTLRPLFSAIKRALKAYPDSGILFHLVPEAHVNGGLDDPNVVHGGLEILVASVYDRILQPVERAMSRRLFDLTPRTRACFHAPAFALASGFSAMTRHSGPRVSYTLESHPSSLDVVDRHTLLHVGYRISSCRQWLLASCTDERGDEYDWGAWLLPAESVESFIVSQIWTFTQAFAGRANVEWRVGIAKVGAMGENELEAWVIHLQDVIAAAAAAPPMHISLLAVEYENTWTLVPPSGTRTIYGLPVSSRSTPRTPSGSVLGDMTYKTYAAFPALDLTYVPALNSASAVTSTSYPSDKPYIPDCEEDELPAHQYSHPRARRMSTLIHVPTSNDYTAISMVHVYQLHSVISPHSSVTRSATVTTEPLDQNLDAVESFDDAALHDIVHNYHALAVLARMRWRAPVAPTLPFHLGALEMMRAALVGSPSTDS</sequence>
<reference evidence="14" key="2">
    <citation type="journal article" name="Front. Microbiol.">
        <title>Degradative Capacity of Two Strains of Rhodonia placenta: From Phenotype to Genotype.</title>
        <authorList>
            <person name="Kolle M."/>
            <person name="Horta M.A.C."/>
            <person name="Nowrousian M."/>
            <person name="Ohm R.A."/>
            <person name="Benz J.P."/>
            <person name="Pilgard A."/>
        </authorList>
    </citation>
    <scope>NUCLEOTIDE SEQUENCE</scope>
    <source>
        <strain evidence="14">FPRL280</strain>
    </source>
</reference>
<keyword evidence="6 10" id="KW-0010">Activator</keyword>
<feature type="domain" description="Mediator complex subunit Med13 C-terminal" evidence="12">
    <location>
        <begin position="1289"/>
        <end position="1601"/>
    </location>
</feature>
<keyword evidence="4 10" id="KW-0678">Repressor</keyword>
<dbReference type="PANTHER" id="PTHR48249:SF3">
    <property type="entry name" value="MEDIATOR OF RNA POLYMERASE II TRANSCRIPTION SUBUNIT 13"/>
    <property type="match status" value="1"/>
</dbReference>
<dbReference type="InterPro" id="IPR009401">
    <property type="entry name" value="Med13_C"/>
</dbReference>
<comment type="subunit">
    <text evidence="10">Component of the SRB8-11 complex, which itself associates with the Mediator complex.</text>
</comment>
<comment type="subcellular location">
    <subcellularLocation>
        <location evidence="1 10">Nucleus</location>
    </subcellularLocation>
</comment>
<evidence type="ECO:0000256" key="9">
    <source>
        <dbReference type="ARBA" id="ARBA00032008"/>
    </source>
</evidence>
<name>A0A8H7P631_9APHY</name>
<dbReference type="EMBL" id="JADOXO010000040">
    <property type="protein sequence ID" value="KAF9817650.1"/>
    <property type="molecule type" value="Genomic_DNA"/>
</dbReference>
<evidence type="ECO:0000256" key="3">
    <source>
        <dbReference type="ARBA" id="ARBA00019618"/>
    </source>
</evidence>
<keyword evidence="8 10" id="KW-0539">Nucleus</keyword>
<feature type="compositionally biased region" description="Pro residues" evidence="11">
    <location>
        <begin position="755"/>
        <end position="766"/>
    </location>
</feature>
<feature type="compositionally biased region" description="Acidic residues" evidence="11">
    <location>
        <begin position="912"/>
        <end position="924"/>
    </location>
</feature>
<proteinExistence type="inferred from homology"/>
<feature type="compositionally biased region" description="Low complexity" evidence="11">
    <location>
        <begin position="489"/>
        <end position="503"/>
    </location>
</feature>
<reference evidence="14" key="1">
    <citation type="submission" date="2020-11" db="EMBL/GenBank/DDBJ databases">
        <authorList>
            <person name="Koelle M."/>
            <person name="Horta M.A.C."/>
            <person name="Nowrousian M."/>
            <person name="Ohm R.A."/>
            <person name="Benz P."/>
            <person name="Pilgard A."/>
        </authorList>
    </citation>
    <scope>NUCLEOTIDE SEQUENCE</scope>
    <source>
        <strain evidence="14">FPRL280</strain>
    </source>
</reference>
<dbReference type="InterPro" id="IPR021643">
    <property type="entry name" value="Mediator_Med13_N"/>
</dbReference>
<evidence type="ECO:0000256" key="8">
    <source>
        <dbReference type="ARBA" id="ARBA00023242"/>
    </source>
</evidence>
<feature type="region of interest" description="Disordered" evidence="11">
    <location>
        <begin position="470"/>
        <end position="528"/>
    </location>
</feature>
<evidence type="ECO:0000256" key="7">
    <source>
        <dbReference type="ARBA" id="ARBA00023163"/>
    </source>
</evidence>
<dbReference type="GO" id="GO:0003713">
    <property type="term" value="F:transcription coactivator activity"/>
    <property type="evidence" value="ECO:0007669"/>
    <property type="project" value="TreeGrafter"/>
</dbReference>
<comment type="caution">
    <text evidence="14">The sequence shown here is derived from an EMBL/GenBank/DDBJ whole genome shotgun (WGS) entry which is preliminary data.</text>
</comment>
<feature type="domain" description="Mediator complex subunit Med13 N-terminal" evidence="13">
    <location>
        <begin position="29"/>
        <end position="380"/>
    </location>
</feature>
<evidence type="ECO:0000256" key="11">
    <source>
        <dbReference type="SAM" id="MobiDB-lite"/>
    </source>
</evidence>
<feature type="compositionally biased region" description="Polar residues" evidence="11">
    <location>
        <begin position="546"/>
        <end position="555"/>
    </location>
</feature>
<evidence type="ECO:0000256" key="5">
    <source>
        <dbReference type="ARBA" id="ARBA00023015"/>
    </source>
</evidence>
<dbReference type="PANTHER" id="PTHR48249">
    <property type="entry name" value="MEDIATOR OF RNA POLYMERASE II TRANSCRIPTION SUBUNIT 13"/>
    <property type="match status" value="1"/>
</dbReference>
<feature type="compositionally biased region" description="Low complexity" evidence="11">
    <location>
        <begin position="420"/>
        <end position="438"/>
    </location>
</feature>
<dbReference type="Proteomes" id="UP000639403">
    <property type="component" value="Unassembled WGS sequence"/>
</dbReference>
<evidence type="ECO:0000259" key="13">
    <source>
        <dbReference type="Pfam" id="PF11597"/>
    </source>
</evidence>
<evidence type="ECO:0000259" key="12">
    <source>
        <dbReference type="Pfam" id="PF06333"/>
    </source>
</evidence>
<feature type="compositionally biased region" description="Polar residues" evidence="11">
    <location>
        <begin position="504"/>
        <end position="519"/>
    </location>
</feature>
<protein>
    <recommendedName>
        <fullName evidence="3 10">Mediator of RNA polymerase II transcription subunit 13</fullName>
    </recommendedName>
    <alternativeName>
        <fullName evidence="9 10">Mediator complex subunit 13</fullName>
    </alternativeName>
</protein>
<feature type="compositionally biased region" description="Basic and acidic residues" evidence="11">
    <location>
        <begin position="470"/>
        <end position="488"/>
    </location>
</feature>
<evidence type="ECO:0000256" key="1">
    <source>
        <dbReference type="ARBA" id="ARBA00004123"/>
    </source>
</evidence>
<dbReference type="GO" id="GO:0016592">
    <property type="term" value="C:mediator complex"/>
    <property type="evidence" value="ECO:0007669"/>
    <property type="project" value="InterPro"/>
</dbReference>
<feature type="region of interest" description="Disordered" evidence="11">
    <location>
        <begin position="749"/>
        <end position="775"/>
    </location>
</feature>
<gene>
    <name evidence="14" type="ORF">IEO21_03306</name>
</gene>
<organism evidence="14 15">
    <name type="scientific">Rhodonia placenta</name>
    <dbReference type="NCBI Taxonomy" id="104341"/>
    <lineage>
        <taxon>Eukaryota</taxon>
        <taxon>Fungi</taxon>
        <taxon>Dikarya</taxon>
        <taxon>Basidiomycota</taxon>
        <taxon>Agaricomycotina</taxon>
        <taxon>Agaricomycetes</taxon>
        <taxon>Polyporales</taxon>
        <taxon>Adustoporiaceae</taxon>
        <taxon>Rhodonia</taxon>
    </lineage>
</organism>
<evidence type="ECO:0000256" key="10">
    <source>
        <dbReference type="RuleBase" id="RU364134"/>
    </source>
</evidence>
<evidence type="ECO:0000313" key="15">
    <source>
        <dbReference type="Proteomes" id="UP000639403"/>
    </source>
</evidence>
<dbReference type="GO" id="GO:0045944">
    <property type="term" value="P:positive regulation of transcription by RNA polymerase II"/>
    <property type="evidence" value="ECO:0007669"/>
    <property type="project" value="TreeGrafter"/>
</dbReference>
<dbReference type="Pfam" id="PF11597">
    <property type="entry name" value="Med13_N"/>
    <property type="match status" value="1"/>
</dbReference>
<accession>A0A8H7P631</accession>
<evidence type="ECO:0000313" key="14">
    <source>
        <dbReference type="EMBL" id="KAF9817650.1"/>
    </source>
</evidence>
<evidence type="ECO:0000256" key="4">
    <source>
        <dbReference type="ARBA" id="ARBA00022491"/>
    </source>
</evidence>
<dbReference type="Pfam" id="PF06333">
    <property type="entry name" value="Med13_C"/>
    <property type="match status" value="1"/>
</dbReference>
<evidence type="ECO:0000256" key="6">
    <source>
        <dbReference type="ARBA" id="ARBA00023159"/>
    </source>
</evidence>
<feature type="region of interest" description="Disordered" evidence="11">
    <location>
        <begin position="874"/>
        <end position="943"/>
    </location>
</feature>
<dbReference type="InterPro" id="IPR051139">
    <property type="entry name" value="Mediator_complx_sub13"/>
</dbReference>
<feature type="region of interest" description="Disordered" evidence="11">
    <location>
        <begin position="398"/>
        <end position="439"/>
    </location>
</feature>
<feature type="region of interest" description="Disordered" evidence="11">
    <location>
        <begin position="545"/>
        <end position="570"/>
    </location>
</feature>
<comment type="function">
    <text evidence="10">Component of the SRB8-11 complex. The SRB8-11 complex is a regulatory module of the Mediator complex which is itself involved in regulation of basal and activated RNA polymerase II-dependent transcription. The SRB8-11 complex may be involved in the transcriptional repression of a subset of genes regulated by Mediator. It may inhibit the association of the Mediator complex with RNA polymerase II to form the holoenzyme complex.</text>
</comment>
<comment type="similarity">
    <text evidence="2 10">Belongs to the Mediator complex subunit 13 family.</text>
</comment>
<evidence type="ECO:0000256" key="2">
    <source>
        <dbReference type="ARBA" id="ARBA00009354"/>
    </source>
</evidence>